<dbReference type="PANTHER" id="PTHR34875">
    <property type="entry name" value="UPF0237 PROTEIN MJ1558"/>
    <property type="match status" value="1"/>
</dbReference>
<dbReference type="Proteomes" id="UP000315901">
    <property type="component" value="Unassembled WGS sequence"/>
</dbReference>
<dbReference type="SUPFAM" id="SSF55021">
    <property type="entry name" value="ACT-like"/>
    <property type="match status" value="2"/>
</dbReference>
<accession>A0A501WL20</accession>
<comment type="subcellular location">
    <subcellularLocation>
        <location evidence="1">Cytoplasm</location>
    </subcellularLocation>
</comment>
<dbReference type="GO" id="GO:0005737">
    <property type="term" value="C:cytoplasm"/>
    <property type="evidence" value="ECO:0007669"/>
    <property type="project" value="UniProtKB-SubCell"/>
</dbReference>
<dbReference type="Gene3D" id="3.30.70.260">
    <property type="match status" value="2"/>
</dbReference>
<keyword evidence="4" id="KW-1185">Reference proteome</keyword>
<evidence type="ECO:0000313" key="4">
    <source>
        <dbReference type="Proteomes" id="UP000315901"/>
    </source>
</evidence>
<dbReference type="Pfam" id="PF13740">
    <property type="entry name" value="ACT_6"/>
    <property type="match status" value="1"/>
</dbReference>
<evidence type="ECO:0000259" key="2">
    <source>
        <dbReference type="PROSITE" id="PS51671"/>
    </source>
</evidence>
<keyword evidence="1" id="KW-0804">Transcription</keyword>
<keyword evidence="1" id="KW-0678">Repressor</keyword>
<evidence type="ECO:0000256" key="1">
    <source>
        <dbReference type="PIRNR" id="PIRNR028103"/>
    </source>
</evidence>
<dbReference type="PANTHER" id="PTHR34875:SF6">
    <property type="entry name" value="UPF0237 PROTEIN MJ1558"/>
    <property type="match status" value="1"/>
</dbReference>
<keyword evidence="1" id="KW-0963">Cytoplasm</keyword>
<sequence>MTQHLVLTLIGDDKPGLVEKLSQTIVAHNGNWLESRLSHLADKFAGIVTVDVPKDQVASLITDLQNLTTSGLTVTATEAGEHVVNGKTVALAVVGNDKPGIVKEVAQVLHALGVNVKELETSREPAPMSSEMLFRAELVLTVPDNVALDEVEKAIEVLGSDLMMDFVK</sequence>
<dbReference type="RefSeq" id="WP_140590442.1">
    <property type="nucleotide sequence ID" value="NZ_VFRR01000038.1"/>
</dbReference>
<comment type="caution">
    <text evidence="3">The sequence shown here is derived from an EMBL/GenBank/DDBJ whole genome shotgun (WGS) entry which is preliminary data.</text>
</comment>
<dbReference type="GO" id="GO:0006355">
    <property type="term" value="P:regulation of DNA-templated transcription"/>
    <property type="evidence" value="ECO:0007669"/>
    <property type="project" value="UniProtKB-UniRule"/>
</dbReference>
<dbReference type="EMBL" id="VFRR01000038">
    <property type="protein sequence ID" value="TPE47907.1"/>
    <property type="molecule type" value="Genomic_DNA"/>
</dbReference>
<reference evidence="3 4" key="1">
    <citation type="submission" date="2019-06" db="EMBL/GenBank/DDBJ databases">
        <title>A novel bacterium of genus Marinomonas, isolated from coastal sand.</title>
        <authorList>
            <person name="Huang H."/>
            <person name="Mo K."/>
            <person name="Hu Y."/>
        </authorList>
    </citation>
    <scope>NUCLEOTIDE SEQUENCE [LARGE SCALE GENOMIC DNA]</scope>
    <source>
        <strain evidence="3 4">HB171799</strain>
    </source>
</reference>
<name>A0A501WL20_9GAMM</name>
<dbReference type="InterPro" id="IPR045865">
    <property type="entry name" value="ACT-like_dom_sf"/>
</dbReference>
<dbReference type="InterPro" id="IPR002912">
    <property type="entry name" value="ACT_dom"/>
</dbReference>
<dbReference type="InterPro" id="IPR050990">
    <property type="entry name" value="UPF0237/GcvR_regulator"/>
</dbReference>
<dbReference type="OrthoDB" id="12860at2"/>
<feature type="domain" description="ACT" evidence="2">
    <location>
        <begin position="90"/>
        <end position="168"/>
    </location>
</feature>
<organism evidence="3 4">
    <name type="scientific">Maribrevibacterium harenarium</name>
    <dbReference type="NCBI Taxonomy" id="2589817"/>
    <lineage>
        <taxon>Bacteria</taxon>
        <taxon>Pseudomonadati</taxon>
        <taxon>Pseudomonadota</taxon>
        <taxon>Gammaproteobacteria</taxon>
        <taxon>Oceanospirillales</taxon>
        <taxon>Oceanospirillaceae</taxon>
        <taxon>Maribrevibacterium</taxon>
    </lineage>
</organism>
<dbReference type="PIRSF" id="PIRSF028103">
    <property type="entry name" value="GcvR"/>
    <property type="match status" value="1"/>
</dbReference>
<dbReference type="PROSITE" id="PS51671">
    <property type="entry name" value="ACT"/>
    <property type="match status" value="1"/>
</dbReference>
<dbReference type="CDD" id="cd04869">
    <property type="entry name" value="ACT_GcvR_2"/>
    <property type="match status" value="1"/>
</dbReference>
<protein>
    <recommendedName>
        <fullName evidence="1">Glycine cleavage system transcriptional repressor</fullName>
    </recommendedName>
</protein>
<evidence type="ECO:0000313" key="3">
    <source>
        <dbReference type="EMBL" id="TPE47907.1"/>
    </source>
</evidence>
<dbReference type="InterPro" id="IPR016867">
    <property type="entry name" value="GcvR"/>
</dbReference>
<gene>
    <name evidence="3" type="ORF">FJM67_13935</name>
</gene>
<dbReference type="AlphaFoldDB" id="A0A501WL20"/>
<proteinExistence type="predicted"/>